<comment type="caution">
    <text evidence="2">The sequence shown here is derived from an EMBL/GenBank/DDBJ whole genome shotgun (WGS) entry which is preliminary data.</text>
</comment>
<sequence length="133" mass="14663">MFEAPSTIVLAETSTFVGGAVVDSYVSTAIIALVVYDHAITLSDEIAYMWRHKPSAATFSFALNRYSVLAYGVVNFFSDYRKVRCPDPCKPSVVHSANGPIWRLLRSARVCARPMPAVHVAARILHQHDPSRG</sequence>
<proteinExistence type="predicted"/>
<protein>
    <recommendedName>
        <fullName evidence="1">DUF6533 domain-containing protein</fullName>
    </recommendedName>
</protein>
<dbReference type="OrthoDB" id="2754922at2759"/>
<feature type="domain" description="DUF6533" evidence="1">
    <location>
        <begin position="25"/>
        <end position="69"/>
    </location>
</feature>
<organism evidence="2 3">
    <name type="scientific">Phanerochaete sordida</name>
    <dbReference type="NCBI Taxonomy" id="48140"/>
    <lineage>
        <taxon>Eukaryota</taxon>
        <taxon>Fungi</taxon>
        <taxon>Dikarya</taxon>
        <taxon>Basidiomycota</taxon>
        <taxon>Agaricomycotina</taxon>
        <taxon>Agaricomycetes</taxon>
        <taxon>Polyporales</taxon>
        <taxon>Phanerochaetaceae</taxon>
        <taxon>Phanerochaete</taxon>
    </lineage>
</organism>
<dbReference type="Pfam" id="PF20151">
    <property type="entry name" value="DUF6533"/>
    <property type="match status" value="1"/>
</dbReference>
<keyword evidence="3" id="KW-1185">Reference proteome</keyword>
<dbReference type="Proteomes" id="UP000703269">
    <property type="component" value="Unassembled WGS sequence"/>
</dbReference>
<accession>A0A9P3GGP9</accession>
<evidence type="ECO:0000313" key="2">
    <source>
        <dbReference type="EMBL" id="GJE94622.1"/>
    </source>
</evidence>
<gene>
    <name evidence="2" type="ORF">PsYK624_107930</name>
</gene>
<evidence type="ECO:0000259" key="1">
    <source>
        <dbReference type="Pfam" id="PF20151"/>
    </source>
</evidence>
<dbReference type="AlphaFoldDB" id="A0A9P3GGP9"/>
<dbReference type="InterPro" id="IPR045340">
    <property type="entry name" value="DUF6533"/>
</dbReference>
<evidence type="ECO:0000313" key="3">
    <source>
        <dbReference type="Proteomes" id="UP000703269"/>
    </source>
</evidence>
<name>A0A9P3GGP9_9APHY</name>
<reference evidence="2 3" key="1">
    <citation type="submission" date="2021-08" db="EMBL/GenBank/DDBJ databases">
        <title>Draft Genome Sequence of Phanerochaete sordida strain YK-624.</title>
        <authorList>
            <person name="Mori T."/>
            <person name="Dohra H."/>
            <person name="Suzuki T."/>
            <person name="Kawagishi H."/>
            <person name="Hirai H."/>
        </authorList>
    </citation>
    <scope>NUCLEOTIDE SEQUENCE [LARGE SCALE GENOMIC DNA]</scope>
    <source>
        <strain evidence="2 3">YK-624</strain>
    </source>
</reference>
<dbReference type="EMBL" id="BPQB01000041">
    <property type="protein sequence ID" value="GJE94622.1"/>
    <property type="molecule type" value="Genomic_DNA"/>
</dbReference>